<dbReference type="PANTHER" id="PTHR10083:SF328">
    <property type="entry name" value="TISSUE FACTOR PATHWAY INHIBITOR"/>
    <property type="match status" value="1"/>
</dbReference>
<feature type="region of interest" description="Disordered" evidence="4">
    <location>
        <begin position="192"/>
        <end position="238"/>
    </location>
</feature>
<feature type="compositionally biased region" description="Basic residues" evidence="4">
    <location>
        <begin position="192"/>
        <end position="205"/>
    </location>
</feature>
<evidence type="ECO:0000256" key="3">
    <source>
        <dbReference type="ARBA" id="ARBA00023157"/>
    </source>
</evidence>
<feature type="domain" description="BPTI/Kunitz inhibitor" evidence="7">
    <location>
        <begin position="101"/>
        <end position="151"/>
    </location>
</feature>
<dbReference type="Pfam" id="PF00014">
    <property type="entry name" value="Kunitz_BPTI"/>
    <property type="match status" value="2"/>
</dbReference>
<organism evidence="8 9">
    <name type="scientific">Labeo rohita</name>
    <name type="common">Indian major carp</name>
    <name type="synonym">Cyprinus rohita</name>
    <dbReference type="NCBI Taxonomy" id="84645"/>
    <lineage>
        <taxon>Eukaryota</taxon>
        <taxon>Metazoa</taxon>
        <taxon>Chordata</taxon>
        <taxon>Craniata</taxon>
        <taxon>Vertebrata</taxon>
        <taxon>Euteleostomi</taxon>
        <taxon>Actinopterygii</taxon>
        <taxon>Neopterygii</taxon>
        <taxon>Teleostei</taxon>
        <taxon>Ostariophysi</taxon>
        <taxon>Cypriniformes</taxon>
        <taxon>Cyprinidae</taxon>
        <taxon>Labeoninae</taxon>
        <taxon>Labeonini</taxon>
        <taxon>Labeo</taxon>
    </lineage>
</organism>
<dbReference type="SMART" id="SM00131">
    <property type="entry name" value="KU"/>
    <property type="match status" value="2"/>
</dbReference>
<dbReference type="PROSITE" id="PS50279">
    <property type="entry name" value="BPTI_KUNITZ_2"/>
    <property type="match status" value="2"/>
</dbReference>
<evidence type="ECO:0000256" key="5">
    <source>
        <dbReference type="SAM" id="Phobius"/>
    </source>
</evidence>
<dbReference type="CDD" id="cd00109">
    <property type="entry name" value="Kunitz-type"/>
    <property type="match status" value="1"/>
</dbReference>
<name>A0ABQ8LC14_LABRO</name>
<feature type="transmembrane region" description="Helical" evidence="5">
    <location>
        <begin position="165"/>
        <end position="189"/>
    </location>
</feature>
<feature type="domain" description="BPTI/Kunitz inhibitor" evidence="7">
    <location>
        <begin position="31"/>
        <end position="85"/>
    </location>
</feature>
<dbReference type="PROSITE" id="PS00280">
    <property type="entry name" value="BPTI_KUNITZ_1"/>
    <property type="match status" value="1"/>
</dbReference>
<reference evidence="8 9" key="1">
    <citation type="submission" date="2022-01" db="EMBL/GenBank/DDBJ databases">
        <title>A high-quality chromosome-level genome assembly of rohu carp, Labeo rohita.</title>
        <authorList>
            <person name="Arick M.A. II"/>
            <person name="Hsu C.-Y."/>
            <person name="Magbanua Z."/>
            <person name="Pechanova O."/>
            <person name="Grover C."/>
            <person name="Miller E."/>
            <person name="Thrash A."/>
            <person name="Ezzel L."/>
            <person name="Alam S."/>
            <person name="Benzie J."/>
            <person name="Hamilton M."/>
            <person name="Karsi A."/>
            <person name="Lawrence M.L."/>
            <person name="Peterson D.G."/>
        </authorList>
    </citation>
    <scope>NUCLEOTIDE SEQUENCE [LARGE SCALE GENOMIC DNA]</scope>
    <source>
        <strain evidence="9">BAU-BD-2019</strain>
        <tissue evidence="8">Blood</tissue>
    </source>
</reference>
<feature type="compositionally biased region" description="Basic and acidic residues" evidence="4">
    <location>
        <begin position="206"/>
        <end position="222"/>
    </location>
</feature>
<evidence type="ECO:0000256" key="4">
    <source>
        <dbReference type="SAM" id="MobiDB-lite"/>
    </source>
</evidence>
<sequence>MWFTMRELGVILFIFALSYNIQGQTINSDICNLPLDKGTESGSESEATTLMHYDAQKDACYPFRYTGKGGNANRFLIERQCMRNCSKRGEKLFPTDERQGCYLPKLVGSCASNYRRYYYSPEDKECKSFLWSGCEGNGNRFLSMSWCNATCHNADENSGDSGVPVGIIVGVVFGLIGAVIIIVVIVIAVKKKKPSSKKRGKKEKGKGKGKEKSAEQPLKELAIEMGGGEAQPAAREAS</sequence>
<dbReference type="EMBL" id="JACTAM010000025">
    <property type="protein sequence ID" value="KAI2648277.1"/>
    <property type="molecule type" value="Genomic_DNA"/>
</dbReference>
<evidence type="ECO:0000256" key="6">
    <source>
        <dbReference type="SAM" id="SignalP"/>
    </source>
</evidence>
<comment type="caution">
    <text evidence="8">The sequence shown here is derived from an EMBL/GenBank/DDBJ whole genome shotgun (WGS) entry which is preliminary data.</text>
</comment>
<dbReference type="Proteomes" id="UP000830375">
    <property type="component" value="Unassembled WGS sequence"/>
</dbReference>
<dbReference type="SUPFAM" id="SSF57362">
    <property type="entry name" value="BPTI-like"/>
    <property type="match status" value="2"/>
</dbReference>
<keyword evidence="1" id="KW-0646">Protease inhibitor</keyword>
<keyword evidence="5" id="KW-0812">Transmembrane</keyword>
<evidence type="ECO:0000259" key="7">
    <source>
        <dbReference type="PROSITE" id="PS50279"/>
    </source>
</evidence>
<keyword evidence="6" id="KW-0732">Signal</keyword>
<dbReference type="InterPro" id="IPR050098">
    <property type="entry name" value="TFPI/VKTCI-like"/>
</dbReference>
<keyword evidence="2" id="KW-0722">Serine protease inhibitor</keyword>
<evidence type="ECO:0000256" key="1">
    <source>
        <dbReference type="ARBA" id="ARBA00022690"/>
    </source>
</evidence>
<protein>
    <submittedName>
        <fullName evidence="8">Kunitz-type U19-barytoxin-Tl1a</fullName>
    </submittedName>
</protein>
<dbReference type="InterPro" id="IPR002223">
    <property type="entry name" value="Kunitz_BPTI"/>
</dbReference>
<keyword evidence="5" id="KW-1133">Transmembrane helix</keyword>
<feature type="chain" id="PRO_5046771460" evidence="6">
    <location>
        <begin position="24"/>
        <end position="238"/>
    </location>
</feature>
<dbReference type="PRINTS" id="PR00759">
    <property type="entry name" value="BASICPTASE"/>
</dbReference>
<evidence type="ECO:0000256" key="2">
    <source>
        <dbReference type="ARBA" id="ARBA00022900"/>
    </source>
</evidence>
<gene>
    <name evidence="8" type="ORF">H4Q32_018330</name>
</gene>
<dbReference type="InterPro" id="IPR020901">
    <property type="entry name" value="Prtase_inh_Kunz-CS"/>
</dbReference>
<keyword evidence="9" id="KW-1185">Reference proteome</keyword>
<proteinExistence type="predicted"/>
<keyword evidence="5" id="KW-0472">Membrane</keyword>
<dbReference type="InterPro" id="IPR036880">
    <property type="entry name" value="Kunitz_BPTI_sf"/>
</dbReference>
<accession>A0ABQ8LC14</accession>
<dbReference type="Gene3D" id="4.10.410.10">
    <property type="entry name" value="Pancreatic trypsin inhibitor Kunitz domain"/>
    <property type="match status" value="2"/>
</dbReference>
<keyword evidence="3" id="KW-1015">Disulfide bond</keyword>
<evidence type="ECO:0000313" key="8">
    <source>
        <dbReference type="EMBL" id="KAI2648277.1"/>
    </source>
</evidence>
<feature type="signal peptide" evidence="6">
    <location>
        <begin position="1"/>
        <end position="23"/>
    </location>
</feature>
<dbReference type="CDD" id="cd22593">
    <property type="entry name" value="Kunitz_conkunitzin"/>
    <property type="match status" value="1"/>
</dbReference>
<dbReference type="PANTHER" id="PTHR10083">
    <property type="entry name" value="KUNITZ-TYPE PROTEASE INHIBITOR-RELATED"/>
    <property type="match status" value="1"/>
</dbReference>
<evidence type="ECO:0000313" key="9">
    <source>
        <dbReference type="Proteomes" id="UP000830375"/>
    </source>
</evidence>